<name>A0A2D0S0C5_ICTPU</name>
<feature type="transmembrane region" description="Helical" evidence="4">
    <location>
        <begin position="132"/>
        <end position="155"/>
    </location>
</feature>
<dbReference type="PROSITE" id="PS51292">
    <property type="entry name" value="ZF_RING_CH"/>
    <property type="match status" value="1"/>
</dbReference>
<feature type="domain" description="RING-CH-type" evidence="5">
    <location>
        <begin position="23"/>
        <end position="87"/>
    </location>
</feature>
<feature type="transmembrane region" description="Helical" evidence="4">
    <location>
        <begin position="101"/>
        <end position="120"/>
    </location>
</feature>
<dbReference type="GO" id="GO:0008270">
    <property type="term" value="F:zinc ion binding"/>
    <property type="evidence" value="ECO:0007669"/>
    <property type="project" value="UniProtKB-KW"/>
</dbReference>
<proteinExistence type="predicted"/>
<keyword evidence="3" id="KW-0862">Zinc</keyword>
<keyword evidence="6" id="KW-1185">Reference proteome</keyword>
<evidence type="ECO:0000259" key="5">
    <source>
        <dbReference type="PROSITE" id="PS51292"/>
    </source>
</evidence>
<reference evidence="6" key="1">
    <citation type="journal article" date="2016" name="Nat. Commun.">
        <title>The channel catfish genome sequence provides insights into the evolution of scale formation in teleosts.</title>
        <authorList>
            <person name="Liu Z."/>
            <person name="Liu S."/>
            <person name="Yao J."/>
            <person name="Bao L."/>
            <person name="Zhang J."/>
            <person name="Li Y."/>
            <person name="Jiang C."/>
            <person name="Sun L."/>
            <person name="Wang R."/>
            <person name="Zhang Y."/>
            <person name="Zhou T."/>
            <person name="Zeng Q."/>
            <person name="Fu Q."/>
            <person name="Gao S."/>
            <person name="Li N."/>
            <person name="Koren S."/>
            <person name="Jiang Y."/>
            <person name="Zimin A."/>
            <person name="Xu P."/>
            <person name="Phillippy A.M."/>
            <person name="Geng X."/>
            <person name="Song L."/>
            <person name="Sun F."/>
            <person name="Li C."/>
            <person name="Wang X."/>
            <person name="Chen A."/>
            <person name="Jin Y."/>
            <person name="Yuan Z."/>
            <person name="Yang Y."/>
            <person name="Tan S."/>
            <person name="Peatman E."/>
            <person name="Lu J."/>
            <person name="Qin Z."/>
            <person name="Dunham R."/>
            <person name="Li Z."/>
            <person name="Sonstegard T."/>
            <person name="Feng J."/>
            <person name="Danzmann R.G."/>
            <person name="Schroeder S."/>
            <person name="Scheffler B."/>
            <person name="Duke M.V."/>
            <person name="Ballard L."/>
            <person name="Kucuktas H."/>
            <person name="Kaltenboeck L."/>
            <person name="Liu H."/>
            <person name="Armbruster J."/>
            <person name="Xie Y."/>
            <person name="Kirby M.L."/>
            <person name="Tian Y."/>
            <person name="Flanagan M.E."/>
            <person name="Mu W."/>
            <person name="Waldbieser G.C."/>
        </authorList>
    </citation>
    <scope>NUCLEOTIDE SEQUENCE [LARGE SCALE GENOMIC DNA]</scope>
    <source>
        <strain evidence="6">SDA103</strain>
    </source>
</reference>
<dbReference type="InterPro" id="IPR013083">
    <property type="entry name" value="Znf_RING/FYVE/PHD"/>
</dbReference>
<evidence type="ECO:0000313" key="6">
    <source>
        <dbReference type="Proteomes" id="UP000221080"/>
    </source>
</evidence>
<dbReference type="OrthoDB" id="5817083at2759"/>
<dbReference type="InterPro" id="IPR011016">
    <property type="entry name" value="Znf_RING-CH"/>
</dbReference>
<dbReference type="KEGG" id="ipu:108272161"/>
<dbReference type="SUPFAM" id="SSF57850">
    <property type="entry name" value="RING/U-box"/>
    <property type="match status" value="1"/>
</dbReference>
<keyword evidence="2" id="KW-0863">Zinc-finger</keyword>
<evidence type="ECO:0000313" key="7">
    <source>
        <dbReference type="RefSeq" id="XP_017335891.1"/>
    </source>
</evidence>
<evidence type="ECO:0000256" key="2">
    <source>
        <dbReference type="ARBA" id="ARBA00022771"/>
    </source>
</evidence>
<keyword evidence="4" id="KW-1133">Transmembrane helix</keyword>
<evidence type="ECO:0000256" key="1">
    <source>
        <dbReference type="ARBA" id="ARBA00022723"/>
    </source>
</evidence>
<protein>
    <submittedName>
        <fullName evidence="7">Uncharacterized protein LOC108272161 isoform X2</fullName>
    </submittedName>
</protein>
<keyword evidence="4" id="KW-0812">Transmembrane</keyword>
<evidence type="ECO:0000256" key="4">
    <source>
        <dbReference type="SAM" id="Phobius"/>
    </source>
</evidence>
<accession>A0A2D0S0C5</accession>
<dbReference type="SMART" id="SM00744">
    <property type="entry name" value="RINGv"/>
    <property type="match status" value="1"/>
</dbReference>
<dbReference type="PANTHER" id="PTHR20893">
    <property type="entry name" value="LD08641P"/>
    <property type="match status" value="1"/>
</dbReference>
<gene>
    <name evidence="7" type="primary">LOC108272161</name>
</gene>
<dbReference type="PANTHER" id="PTHR20893:SF2">
    <property type="entry name" value="LD08641P"/>
    <property type="match status" value="1"/>
</dbReference>
<dbReference type="GeneID" id="108272161"/>
<keyword evidence="4" id="KW-0472">Membrane</keyword>
<sequence length="213" mass="24730">MLERVQEDVKAMMDDGCADTCEVLIAETPECFICRDVQLVDAEQLKRFCDCKNLMAHHGCLLTWVRTGLKRNDQLRCRVCNAEYQQQRVAQWQTLVSQWRVWPVVLLAVVLVALIPYTVYRLLKAFNNPPPHILFNMAAICFGILSEILLLRLLFCYVTKYFRKAQQASFNLQPRNLEEEQEAGVRGQNHKADVLWQWKSSLVVEKAKQIDSQ</sequence>
<reference evidence="7" key="2">
    <citation type="submission" date="2025-08" db="UniProtKB">
        <authorList>
            <consortium name="RefSeq"/>
        </authorList>
    </citation>
    <scope>IDENTIFICATION</scope>
    <source>
        <tissue evidence="7">Blood</tissue>
    </source>
</reference>
<dbReference type="Proteomes" id="UP000221080">
    <property type="component" value="Chromosome 11"/>
</dbReference>
<dbReference type="AlphaFoldDB" id="A0A2D0S0C5"/>
<dbReference type="RefSeq" id="XP_017335891.1">
    <property type="nucleotide sequence ID" value="XM_017480402.3"/>
</dbReference>
<keyword evidence="1" id="KW-0479">Metal-binding</keyword>
<organism evidence="6 7">
    <name type="scientific">Ictalurus punctatus</name>
    <name type="common">Channel catfish</name>
    <name type="synonym">Silurus punctatus</name>
    <dbReference type="NCBI Taxonomy" id="7998"/>
    <lineage>
        <taxon>Eukaryota</taxon>
        <taxon>Metazoa</taxon>
        <taxon>Chordata</taxon>
        <taxon>Craniata</taxon>
        <taxon>Vertebrata</taxon>
        <taxon>Euteleostomi</taxon>
        <taxon>Actinopterygii</taxon>
        <taxon>Neopterygii</taxon>
        <taxon>Teleostei</taxon>
        <taxon>Ostariophysi</taxon>
        <taxon>Siluriformes</taxon>
        <taxon>Ictaluridae</taxon>
        <taxon>Ictalurus</taxon>
    </lineage>
</organism>
<evidence type="ECO:0000256" key="3">
    <source>
        <dbReference type="ARBA" id="ARBA00022833"/>
    </source>
</evidence>
<dbReference type="Pfam" id="PF12906">
    <property type="entry name" value="RINGv"/>
    <property type="match status" value="1"/>
</dbReference>
<dbReference type="Gene3D" id="3.30.40.10">
    <property type="entry name" value="Zinc/RING finger domain, C3HC4 (zinc finger)"/>
    <property type="match status" value="1"/>
</dbReference>